<gene>
    <name evidence="1" type="ORF">UT77_C0005G0064</name>
</gene>
<dbReference type="EMBL" id="LBYB01000005">
    <property type="protein sequence ID" value="KKR41949.1"/>
    <property type="molecule type" value="Genomic_DNA"/>
</dbReference>
<dbReference type="AlphaFoldDB" id="A0A0G0QND9"/>
<reference evidence="1 2" key="1">
    <citation type="journal article" date="2015" name="Nature">
        <title>rRNA introns, odd ribosomes, and small enigmatic genomes across a large radiation of phyla.</title>
        <authorList>
            <person name="Brown C.T."/>
            <person name="Hug L.A."/>
            <person name="Thomas B.C."/>
            <person name="Sharon I."/>
            <person name="Castelle C.J."/>
            <person name="Singh A."/>
            <person name="Wilkins M.J."/>
            <person name="Williams K.H."/>
            <person name="Banfield J.F."/>
        </authorList>
    </citation>
    <scope>NUCLEOTIDE SEQUENCE [LARGE SCALE GENOMIC DNA]</scope>
</reference>
<proteinExistence type="predicted"/>
<name>A0A0G0QND9_9BACT</name>
<dbReference type="Proteomes" id="UP000034881">
    <property type="component" value="Unassembled WGS sequence"/>
</dbReference>
<evidence type="ECO:0000313" key="1">
    <source>
        <dbReference type="EMBL" id="KKR41949.1"/>
    </source>
</evidence>
<protein>
    <submittedName>
        <fullName evidence="1">Uncharacterized protein</fullName>
    </submittedName>
</protein>
<sequence>MIERAFNEALLHKGNKKDALREFAISQARHILQAAGVVDPAIKDHGVAVKPEESVEKPFYMIPEGEVVKFIQEIGGKSAEQLEAEVKSTGREVTIYASDSIHSPKFEVLDEVTPQELAKFPVRALRFRGNPTTRQLYEKIPQTRCRIDGEEYILELPRAEVGPHKAIADKDQALNDWYYVMHEPITGRHGDPGVFEVEHDSVGRFLDGRWASPDRRWGPDLLLVVALRKLESVKP</sequence>
<accession>A0A0G0QND9</accession>
<comment type="caution">
    <text evidence="1">The sequence shown here is derived from an EMBL/GenBank/DDBJ whole genome shotgun (WGS) entry which is preliminary data.</text>
</comment>
<evidence type="ECO:0000313" key="2">
    <source>
        <dbReference type="Proteomes" id="UP000034881"/>
    </source>
</evidence>
<organism evidence="1 2">
    <name type="scientific">Candidatus Daviesbacteria bacterium GW2011_GWC2_40_12</name>
    <dbReference type="NCBI Taxonomy" id="1618431"/>
    <lineage>
        <taxon>Bacteria</taxon>
        <taxon>Candidatus Daviesiibacteriota</taxon>
    </lineage>
</organism>